<feature type="signal peptide" evidence="1">
    <location>
        <begin position="1"/>
        <end position="34"/>
    </location>
</feature>
<evidence type="ECO:0000313" key="3">
    <source>
        <dbReference type="Proteomes" id="UP000180166"/>
    </source>
</evidence>
<accession>A0ABC8AXA9</accession>
<dbReference type="GeneID" id="93374820"/>
<feature type="chain" id="PRO_5044891100" evidence="1">
    <location>
        <begin position="35"/>
        <end position="501"/>
    </location>
</feature>
<dbReference type="SUPFAM" id="SSF63829">
    <property type="entry name" value="Calcium-dependent phosphotriesterase"/>
    <property type="match status" value="1"/>
</dbReference>
<evidence type="ECO:0000256" key="1">
    <source>
        <dbReference type="SAM" id="SignalP"/>
    </source>
</evidence>
<dbReference type="EMBL" id="CP017839">
    <property type="protein sequence ID" value="APA98675.1"/>
    <property type="molecule type" value="Genomic_DNA"/>
</dbReference>
<sequence length="501" mass="51404">MRNSLRGSVVGGSTAGLLTATAGLLAAAAGTATAIPVPAVPAAPPGFIGAAAVAQPITDVPPVPQHPYLAPNGNSGIHDDGWMSNTNTRPGPLGHDIRVVSAVVGGECGSIAFDRAGRLVTTCIGPNPALYLLDPVTLNVLGRSALPGDPGAFLRPGAFGNFTGGAYFYLDNQDRAVIASRDGHIRVFTENSGGDGFTLARDYDLTDVLRPGETFNSALPDSNGLLWFVARTDGVVGTLDLNTGAAQAIRLGDGADGEIENSFAVGNEGDVYIVTNRELLRFDAGPGGAPGITWRVTYANSGQHKPGQVDDGTGTTPTILSGGYVAITDNADPMNVVVYRTAPGAAQRQVCAVPVFGAGASDTENSLISAGNSLIVENNYGYTGPEAALLGKTTTPGLARIDIDPDGNGCHQVWTNTTEAAPTVVPKLSLATGLVYTYTKGTEVSDPWYLTALDFRTGATVWKQLAGTGPGFNNNYAGIAIGPNGTAYLGVLPGLIALRDN</sequence>
<reference evidence="2 3" key="1">
    <citation type="submission" date="2016-10" db="EMBL/GenBank/DDBJ databases">
        <title>Genome sequence of Nocardia seriolae strain EM150506, isolated from Anguila japonica.</title>
        <authorList>
            <person name="Han H.-J."/>
        </authorList>
    </citation>
    <scope>NUCLEOTIDE SEQUENCE [LARGE SCALE GENOMIC DNA]</scope>
    <source>
        <strain evidence="2 3">EM150506</strain>
    </source>
</reference>
<dbReference type="InterPro" id="IPR015943">
    <property type="entry name" value="WD40/YVTN_repeat-like_dom_sf"/>
</dbReference>
<keyword evidence="1" id="KW-0732">Signal</keyword>
<name>A0ABC8AXA9_9NOCA</name>
<dbReference type="RefSeq" id="WP_143161325.1">
    <property type="nucleotide sequence ID" value="NZ_AP017900.1"/>
</dbReference>
<dbReference type="Gene3D" id="2.130.10.10">
    <property type="entry name" value="YVTN repeat-like/Quinoprotein amine dehydrogenase"/>
    <property type="match status" value="1"/>
</dbReference>
<dbReference type="AlphaFoldDB" id="A0ABC8AXA9"/>
<organism evidence="2 3">
    <name type="scientific">Nocardia seriolae</name>
    <dbReference type="NCBI Taxonomy" id="37332"/>
    <lineage>
        <taxon>Bacteria</taxon>
        <taxon>Bacillati</taxon>
        <taxon>Actinomycetota</taxon>
        <taxon>Actinomycetes</taxon>
        <taxon>Mycobacteriales</taxon>
        <taxon>Nocardiaceae</taxon>
        <taxon>Nocardia</taxon>
    </lineage>
</organism>
<protein>
    <submittedName>
        <fullName evidence="2">Uncharacterized protein</fullName>
    </submittedName>
</protein>
<proteinExistence type="predicted"/>
<dbReference type="Proteomes" id="UP000180166">
    <property type="component" value="Chromosome"/>
</dbReference>
<evidence type="ECO:0000313" key="2">
    <source>
        <dbReference type="EMBL" id="APA98675.1"/>
    </source>
</evidence>
<dbReference type="KEGG" id="nsr:NS506_04627"/>
<gene>
    <name evidence="2" type="ORF">NS506_04627</name>
</gene>